<comment type="caution">
    <text evidence="1">The sequence shown here is derived from an EMBL/GenBank/DDBJ whole genome shotgun (WGS) entry which is preliminary data.</text>
</comment>
<accession>A0ACC2XHF9</accession>
<protein>
    <submittedName>
        <fullName evidence="1">Uncharacterized protein</fullName>
    </submittedName>
</protein>
<evidence type="ECO:0000313" key="1">
    <source>
        <dbReference type="EMBL" id="KAJ9122836.1"/>
    </source>
</evidence>
<dbReference type="EMBL" id="JASBWV010000013">
    <property type="protein sequence ID" value="KAJ9122836.1"/>
    <property type="molecule type" value="Genomic_DNA"/>
</dbReference>
<dbReference type="Proteomes" id="UP001234202">
    <property type="component" value="Unassembled WGS sequence"/>
</dbReference>
<keyword evidence="2" id="KW-1185">Reference proteome</keyword>
<evidence type="ECO:0000313" key="2">
    <source>
        <dbReference type="Proteomes" id="UP001234202"/>
    </source>
</evidence>
<reference evidence="1" key="1">
    <citation type="submission" date="2023-04" db="EMBL/GenBank/DDBJ databases">
        <title>Draft Genome sequencing of Naganishia species isolated from polar environments using Oxford Nanopore Technology.</title>
        <authorList>
            <person name="Leo P."/>
            <person name="Venkateswaran K."/>
        </authorList>
    </citation>
    <scope>NUCLEOTIDE SEQUENCE</scope>
    <source>
        <strain evidence="1">DBVPG 5303</strain>
    </source>
</reference>
<gene>
    <name evidence="1" type="ORF">QFC24_003872</name>
</gene>
<name>A0ACC2XHF9_9TREE</name>
<sequence>MLDTNQYFLIPDIRIGSVSTANSVQRDRQINRLSVLLPVSVIMGKREEESHSDGSSGSEPEHCVWCRPGSEALKPNDERRKEKAASHSAKGKGGDDKSGSDPEGEQTDSDYELELSWIRCTKCKTWYHSDCVTLQELVEPIGEHAPAHRQFGAPGASGSLPPEVIRELEKQGYDWNWTAAVDKWFCTTCVIQYHEMEPDVRKNKKKPRSTLQRNYVFPSMTGGAGDLAMDDIGNGQQQIMMDVEPPREETSRPKRKTTLQRTDYHALNNNISTPTYKWLSLIKDPGRSGRKIKEAHFPRVDGSVLRKSWLDGTYEPERPIEISPEVFFGPDREPIIVPSSRGGFESTGGKVPSREEFGIDDVVRLVGKDTVVDVIDVATQSSAKWTLAQWAYYFKTGIPPTASSKNRTNGGSKRTTGTETNGSSVNKVYNVISLECTGTDLAKLVRPPRLVREIDWVDNCWPDIKRKRKQSHASAGMQDPKGVAHDKDNPMNGTSSTTAVVTHGNGVSVSDAAANDTVAGKRKLDGDGWPKVKLYCLMGKAGSWTDWHVDFAASCVYYTIISGCKVFYFIKPTPANLAAYARWSSDEETQQKEWLGDLVAGPVEKVTLKPGDTMYAVYPQSFTRFTVNYTPEDTIVLGGNFLHSYNIETQLQLRQIEIETKVPQRMRFPYFDRLCWYVADHWVRTLHDRKMYRPRGTAGQEEPPRDPIPSRVLHGLVALAEFLVGEVTALENSSTDPKKRKAIHDRIPKEVVVNASGLARELQWRSKQALAEEGEGGDVIPNGDHAAQVKSPVVSKKRKRNPPAATRAAVDGKRPRLKNPVTTEWDKTDESINDMEQYILRPRPALTDGCTPTSIARDYIAREETQTITQRRKRVRENEDGDLVEDIVQVVTVTTTRTWTNSDDVRGDWERRLREKEEGKQGG</sequence>
<organism evidence="1 2">
    <name type="scientific">Naganishia onofrii</name>
    <dbReference type="NCBI Taxonomy" id="1851511"/>
    <lineage>
        <taxon>Eukaryota</taxon>
        <taxon>Fungi</taxon>
        <taxon>Dikarya</taxon>
        <taxon>Basidiomycota</taxon>
        <taxon>Agaricomycotina</taxon>
        <taxon>Tremellomycetes</taxon>
        <taxon>Filobasidiales</taxon>
        <taxon>Filobasidiaceae</taxon>
        <taxon>Naganishia</taxon>
    </lineage>
</organism>
<proteinExistence type="predicted"/>